<dbReference type="EMBL" id="JAHRIO010030198">
    <property type="protein sequence ID" value="MEQ2167508.1"/>
    <property type="molecule type" value="Genomic_DNA"/>
</dbReference>
<evidence type="ECO:0000313" key="2">
    <source>
        <dbReference type="EMBL" id="MEQ2167508.1"/>
    </source>
</evidence>
<dbReference type="PANTHER" id="PTHR22741:SF5">
    <property type="entry name" value="SRC KINASE SIGNALING INHIBITOR 1"/>
    <property type="match status" value="1"/>
</dbReference>
<name>A0ABV0N819_9TELE</name>
<comment type="caution">
    <text evidence="2">The sequence shown here is derived from an EMBL/GenBank/DDBJ whole genome shotgun (WGS) entry which is preliminary data.</text>
</comment>
<dbReference type="InterPro" id="IPR051825">
    <property type="entry name" value="SRCIN1"/>
</dbReference>
<dbReference type="Proteomes" id="UP001476798">
    <property type="component" value="Unassembled WGS sequence"/>
</dbReference>
<feature type="region of interest" description="Disordered" evidence="1">
    <location>
        <begin position="1"/>
        <end position="30"/>
    </location>
</feature>
<sequence length="112" mass="12222">IEEDGDMPKTLVKLRRTPSDTPRPASTPPVIAASAIQDEDDEEKILAELEIIWKPGKNSSNSPGPTKGPTVAARLKHLQQSSLERPKTRKQKEDFPKVHGQQQKHGAAIAGV</sequence>
<feature type="region of interest" description="Disordered" evidence="1">
    <location>
        <begin position="79"/>
        <end position="112"/>
    </location>
</feature>
<keyword evidence="3" id="KW-1185">Reference proteome</keyword>
<evidence type="ECO:0000256" key="1">
    <source>
        <dbReference type="SAM" id="MobiDB-lite"/>
    </source>
</evidence>
<feature type="non-terminal residue" evidence="2">
    <location>
        <position position="1"/>
    </location>
</feature>
<gene>
    <name evidence="2" type="ORF">GOODEAATRI_004882</name>
</gene>
<evidence type="ECO:0000313" key="3">
    <source>
        <dbReference type="Proteomes" id="UP001476798"/>
    </source>
</evidence>
<dbReference type="PANTHER" id="PTHR22741">
    <property type="entry name" value="P140CAP/SNIP-RELATED"/>
    <property type="match status" value="1"/>
</dbReference>
<protein>
    <submittedName>
        <fullName evidence="2">Uncharacterized protein</fullName>
    </submittedName>
</protein>
<accession>A0ABV0N819</accession>
<proteinExistence type="predicted"/>
<organism evidence="2 3">
    <name type="scientific">Goodea atripinnis</name>
    <dbReference type="NCBI Taxonomy" id="208336"/>
    <lineage>
        <taxon>Eukaryota</taxon>
        <taxon>Metazoa</taxon>
        <taxon>Chordata</taxon>
        <taxon>Craniata</taxon>
        <taxon>Vertebrata</taxon>
        <taxon>Euteleostomi</taxon>
        <taxon>Actinopterygii</taxon>
        <taxon>Neopterygii</taxon>
        <taxon>Teleostei</taxon>
        <taxon>Neoteleostei</taxon>
        <taxon>Acanthomorphata</taxon>
        <taxon>Ovalentaria</taxon>
        <taxon>Atherinomorphae</taxon>
        <taxon>Cyprinodontiformes</taxon>
        <taxon>Goodeidae</taxon>
        <taxon>Goodea</taxon>
    </lineage>
</organism>
<reference evidence="2 3" key="1">
    <citation type="submission" date="2021-06" db="EMBL/GenBank/DDBJ databases">
        <authorList>
            <person name="Palmer J.M."/>
        </authorList>
    </citation>
    <scope>NUCLEOTIDE SEQUENCE [LARGE SCALE GENOMIC DNA]</scope>
    <source>
        <strain evidence="2 3">GA_2019</strain>
        <tissue evidence="2">Muscle</tissue>
    </source>
</reference>